<proteinExistence type="predicted"/>
<dbReference type="Gene3D" id="3.30.160.60">
    <property type="entry name" value="Classic Zinc Finger"/>
    <property type="match status" value="1"/>
</dbReference>
<dbReference type="AlphaFoldDB" id="A0A7S3ZAH1"/>
<keyword evidence="1" id="KW-0479">Metal-binding</keyword>
<dbReference type="InterPro" id="IPR013087">
    <property type="entry name" value="Znf_C2H2_type"/>
</dbReference>
<evidence type="ECO:0000256" key="2">
    <source>
        <dbReference type="SAM" id="MobiDB-lite"/>
    </source>
</evidence>
<evidence type="ECO:0000259" key="3">
    <source>
        <dbReference type="PROSITE" id="PS50157"/>
    </source>
</evidence>
<name>A0A7S3ZAH1_9EUKA</name>
<reference evidence="4" key="1">
    <citation type="submission" date="2021-01" db="EMBL/GenBank/DDBJ databases">
        <authorList>
            <person name="Corre E."/>
            <person name="Pelletier E."/>
            <person name="Niang G."/>
            <person name="Scheremetjew M."/>
            <person name="Finn R."/>
            <person name="Kale V."/>
            <person name="Holt S."/>
            <person name="Cochrane G."/>
            <person name="Meng A."/>
            <person name="Brown T."/>
            <person name="Cohen L."/>
        </authorList>
    </citation>
    <scope>NUCLEOTIDE SEQUENCE</scope>
    <source>
        <strain evidence="4">CCCM811</strain>
    </source>
</reference>
<keyword evidence="1" id="KW-0862">Zinc</keyword>
<evidence type="ECO:0000256" key="1">
    <source>
        <dbReference type="PROSITE-ProRule" id="PRU00042"/>
    </source>
</evidence>
<dbReference type="GO" id="GO:0008270">
    <property type="term" value="F:zinc ion binding"/>
    <property type="evidence" value="ECO:0007669"/>
    <property type="project" value="UniProtKB-KW"/>
</dbReference>
<gene>
    <name evidence="4" type="ORF">LGLO00237_LOCUS28524</name>
</gene>
<accession>A0A7S3ZAH1</accession>
<organism evidence="4">
    <name type="scientific">Lotharella globosa</name>
    <dbReference type="NCBI Taxonomy" id="91324"/>
    <lineage>
        <taxon>Eukaryota</taxon>
        <taxon>Sar</taxon>
        <taxon>Rhizaria</taxon>
        <taxon>Cercozoa</taxon>
        <taxon>Chlorarachniophyceae</taxon>
        <taxon>Lotharella</taxon>
    </lineage>
</organism>
<dbReference type="InterPro" id="IPR036236">
    <property type="entry name" value="Znf_C2H2_sf"/>
</dbReference>
<dbReference type="SMART" id="SM00355">
    <property type="entry name" value="ZnF_C2H2"/>
    <property type="match status" value="1"/>
</dbReference>
<sequence>MVNDTSDGKNFAVTLRGSRWLLNGNCPKMRSITPRFRTPAAAPIESHSTPELPSLRRAGQGANVFEDLARNPPELPNKAEPFETRPQGEGQEFRTQARLQCDTCGKTFRSEMNLQMHRFVHKKRESFSRPFRMLVLPPRPVPKEYSDKTQNTSANWRLQIEKVKTYAKQASRVLPLFR</sequence>
<protein>
    <recommendedName>
        <fullName evidence="3">C2H2-type domain-containing protein</fullName>
    </recommendedName>
</protein>
<dbReference type="SUPFAM" id="SSF57667">
    <property type="entry name" value="beta-beta-alpha zinc fingers"/>
    <property type="match status" value="1"/>
</dbReference>
<feature type="domain" description="C2H2-type" evidence="3">
    <location>
        <begin position="99"/>
        <end position="126"/>
    </location>
</feature>
<dbReference type="PROSITE" id="PS00028">
    <property type="entry name" value="ZINC_FINGER_C2H2_1"/>
    <property type="match status" value="1"/>
</dbReference>
<feature type="region of interest" description="Disordered" evidence="2">
    <location>
        <begin position="68"/>
        <end position="95"/>
    </location>
</feature>
<dbReference type="EMBL" id="HBIV01040258">
    <property type="protein sequence ID" value="CAE0676746.1"/>
    <property type="molecule type" value="Transcribed_RNA"/>
</dbReference>
<evidence type="ECO:0000313" key="4">
    <source>
        <dbReference type="EMBL" id="CAE0676746.1"/>
    </source>
</evidence>
<keyword evidence="1" id="KW-0863">Zinc-finger</keyword>
<dbReference type="PROSITE" id="PS50157">
    <property type="entry name" value="ZINC_FINGER_C2H2_2"/>
    <property type="match status" value="1"/>
</dbReference>